<keyword evidence="1" id="KW-0436">Ligase</keyword>
<dbReference type="CDD" id="cd07896">
    <property type="entry name" value="Adenylation_kDNA_ligase_like"/>
    <property type="match status" value="1"/>
</dbReference>
<proteinExistence type="predicted"/>
<dbReference type="EMBL" id="HBIR01057891">
    <property type="protein sequence ID" value="CAE0595461.1"/>
    <property type="molecule type" value="Transcribed_RNA"/>
</dbReference>
<dbReference type="SUPFAM" id="SSF50249">
    <property type="entry name" value="Nucleic acid-binding proteins"/>
    <property type="match status" value="1"/>
</dbReference>
<protein>
    <recommendedName>
        <fullName evidence="7">ATP-dependent DNA ligase family profile domain-containing protein</fullName>
    </recommendedName>
</protein>
<dbReference type="GO" id="GO:0016874">
    <property type="term" value="F:ligase activity"/>
    <property type="evidence" value="ECO:0007669"/>
    <property type="project" value="UniProtKB-KW"/>
</dbReference>
<dbReference type="PANTHER" id="PTHR47810">
    <property type="entry name" value="DNA LIGASE"/>
    <property type="match status" value="1"/>
</dbReference>
<reference evidence="6" key="1">
    <citation type="submission" date="2021-01" db="EMBL/GenBank/DDBJ databases">
        <authorList>
            <person name="Corre E."/>
            <person name="Pelletier E."/>
            <person name="Niang G."/>
            <person name="Scheremetjew M."/>
            <person name="Finn R."/>
            <person name="Kale V."/>
            <person name="Holt S."/>
            <person name="Cochrane G."/>
            <person name="Meng A."/>
            <person name="Brown T."/>
            <person name="Cohen L."/>
        </authorList>
    </citation>
    <scope>NUCLEOTIDE SEQUENCE</scope>
    <source>
        <strain evidence="6">379</strain>
    </source>
</reference>
<keyword evidence="2" id="KW-0235">DNA replication</keyword>
<gene>
    <name evidence="6" type="ORF">EHUX00137_LOCUS45003</name>
</gene>
<evidence type="ECO:0000256" key="3">
    <source>
        <dbReference type="ARBA" id="ARBA00022763"/>
    </source>
</evidence>
<keyword evidence="3" id="KW-0227">DNA damage</keyword>
<feature type="region of interest" description="Disordered" evidence="5">
    <location>
        <begin position="54"/>
        <end position="78"/>
    </location>
</feature>
<evidence type="ECO:0000313" key="6">
    <source>
        <dbReference type="EMBL" id="CAE0595461.1"/>
    </source>
</evidence>
<organism evidence="6">
    <name type="scientific">Emiliania huxleyi</name>
    <name type="common">Coccolithophore</name>
    <name type="synonym">Pontosphaera huxleyi</name>
    <dbReference type="NCBI Taxonomy" id="2903"/>
    <lineage>
        <taxon>Eukaryota</taxon>
        <taxon>Haptista</taxon>
        <taxon>Haptophyta</taxon>
        <taxon>Prymnesiophyceae</taxon>
        <taxon>Isochrysidales</taxon>
        <taxon>Noelaerhabdaceae</taxon>
        <taxon>Emiliania</taxon>
    </lineage>
</organism>
<sequence length="374" mass="40271">MRVRVATDAHPVWGGALGVAAEDGAADGSFKVRLDSGSCVVVAAASLEPAASRPIPRRVPDAKESSWKNAGPQERGGGDVFAEAAKDAWRGYWKPERRDIDLQGYVAMEKYDGIRAMWEPDIGGECGFRTKGGVRTWKCNNAEMRDALLGCGLRLDGELWAGRGRWDECGAFMRGHWESIAFKVFDAPSAAGGLLERLDAARRALAGFPTARVQVVSAVPCEDAAAVGRLLTRAEALGGEGLILRDSRPSFRPGRQEGLLKVKRFYSGVCKVIGQVPGKDSVVVSTVEYGSLFDISAHSRRLPTGTILTYEYPGLNNCGMPRFAGKIKRVHEAGCACEACALDRRGGWPAWDGLASKTPIEWYAAETGGYVFTG</sequence>
<dbReference type="GO" id="GO:0006281">
    <property type="term" value="P:DNA repair"/>
    <property type="evidence" value="ECO:0007669"/>
    <property type="project" value="UniProtKB-KW"/>
</dbReference>
<dbReference type="InterPro" id="IPR050326">
    <property type="entry name" value="NAD_dep_DNA_ligaseB"/>
</dbReference>
<dbReference type="InterPro" id="IPR012340">
    <property type="entry name" value="NA-bd_OB-fold"/>
</dbReference>
<evidence type="ECO:0000256" key="2">
    <source>
        <dbReference type="ARBA" id="ARBA00022705"/>
    </source>
</evidence>
<evidence type="ECO:0000256" key="1">
    <source>
        <dbReference type="ARBA" id="ARBA00022598"/>
    </source>
</evidence>
<dbReference type="Gene3D" id="3.30.1490.70">
    <property type="match status" value="1"/>
</dbReference>
<dbReference type="AlphaFoldDB" id="A0A7S3X491"/>
<evidence type="ECO:0000256" key="4">
    <source>
        <dbReference type="ARBA" id="ARBA00023204"/>
    </source>
</evidence>
<name>A0A7S3X491_EMIHU</name>
<accession>A0A7S3X491</accession>
<dbReference type="SUPFAM" id="SSF56091">
    <property type="entry name" value="DNA ligase/mRNA capping enzyme, catalytic domain"/>
    <property type="match status" value="1"/>
</dbReference>
<evidence type="ECO:0000256" key="5">
    <source>
        <dbReference type="SAM" id="MobiDB-lite"/>
    </source>
</evidence>
<keyword evidence="4" id="KW-0234">DNA repair</keyword>
<evidence type="ECO:0008006" key="7">
    <source>
        <dbReference type="Google" id="ProtNLM"/>
    </source>
</evidence>
<dbReference type="PANTHER" id="PTHR47810:SF1">
    <property type="entry name" value="DNA LIGASE B"/>
    <property type="match status" value="1"/>
</dbReference>
<dbReference type="GO" id="GO:0006260">
    <property type="term" value="P:DNA replication"/>
    <property type="evidence" value="ECO:0007669"/>
    <property type="project" value="UniProtKB-KW"/>
</dbReference>
<dbReference type="Gene3D" id="3.30.470.30">
    <property type="entry name" value="DNA ligase/mRNA capping enzyme"/>
    <property type="match status" value="1"/>
</dbReference>